<evidence type="ECO:0000313" key="17">
    <source>
        <dbReference type="Proteomes" id="UP000280726"/>
    </source>
</evidence>
<dbReference type="InterPro" id="IPR045051">
    <property type="entry name" value="SBT"/>
</dbReference>
<dbReference type="CDD" id="cd02120">
    <property type="entry name" value="PA_subtilisin_like"/>
    <property type="match status" value="1"/>
</dbReference>
<dbReference type="InterPro" id="IPR003137">
    <property type="entry name" value="PA_domain"/>
</dbReference>
<evidence type="ECO:0000256" key="11">
    <source>
        <dbReference type="SAM" id="SignalP"/>
    </source>
</evidence>
<evidence type="ECO:0000313" key="16">
    <source>
        <dbReference type="EMBL" id="RPF26710.1"/>
    </source>
</evidence>
<keyword evidence="4 11" id="KW-0732">Signal</keyword>
<evidence type="ECO:0000256" key="7">
    <source>
        <dbReference type="ARBA" id="ARBA00023180"/>
    </source>
</evidence>
<comment type="caution">
    <text evidence="16">The sequence shown here is derived from an EMBL/GenBank/DDBJ whole genome shotgun (WGS) entry which is preliminary data.</text>
</comment>
<proteinExistence type="inferred from homology"/>
<dbReference type="PROSITE" id="PS00138">
    <property type="entry name" value="SUBTILASE_SER"/>
    <property type="match status" value="1"/>
</dbReference>
<evidence type="ECO:0000259" key="13">
    <source>
        <dbReference type="Pfam" id="PF02225"/>
    </source>
</evidence>
<dbReference type="EMBL" id="RKRA01000001">
    <property type="protein sequence ID" value="RPF26710.1"/>
    <property type="molecule type" value="Genomic_DNA"/>
</dbReference>
<gene>
    <name evidence="16" type="ORF">EDD32_1160</name>
</gene>
<dbReference type="Pfam" id="PF17766">
    <property type="entry name" value="fn3_6"/>
    <property type="match status" value="1"/>
</dbReference>
<dbReference type="OrthoDB" id="9762066at2"/>
<dbReference type="InterPro" id="IPR036852">
    <property type="entry name" value="Peptidase_S8/S53_dom_sf"/>
</dbReference>
<keyword evidence="5 9" id="KW-0378">Hydrolase</keyword>
<keyword evidence="3 9" id="KW-0645">Protease</keyword>
<dbReference type="InterPro" id="IPR023828">
    <property type="entry name" value="Peptidase_S8_Ser-AS"/>
</dbReference>
<dbReference type="Gene3D" id="3.40.50.200">
    <property type="entry name" value="Peptidase S8/S53 domain"/>
    <property type="match status" value="1"/>
</dbReference>
<protein>
    <submittedName>
        <fullName evidence="16">Peptidase inhibitor I9</fullName>
    </submittedName>
</protein>
<evidence type="ECO:0000256" key="3">
    <source>
        <dbReference type="ARBA" id="ARBA00022670"/>
    </source>
</evidence>
<dbReference type="Proteomes" id="UP000280726">
    <property type="component" value="Unassembled WGS sequence"/>
</dbReference>
<dbReference type="AlphaFoldDB" id="A0A3N4Z6D3"/>
<keyword evidence="7" id="KW-0325">Glycoprotein</keyword>
<dbReference type="Pfam" id="PF00082">
    <property type="entry name" value="Peptidase_S8"/>
    <property type="match status" value="1"/>
</dbReference>
<dbReference type="Gene3D" id="2.60.40.2310">
    <property type="match status" value="1"/>
</dbReference>
<evidence type="ECO:0000259" key="12">
    <source>
        <dbReference type="Pfam" id="PF00082"/>
    </source>
</evidence>
<dbReference type="Pfam" id="PF02225">
    <property type="entry name" value="PA"/>
    <property type="match status" value="1"/>
</dbReference>
<dbReference type="InterPro" id="IPR023827">
    <property type="entry name" value="Peptidase_S8_Asp-AS"/>
</dbReference>
<dbReference type="InterPro" id="IPR034197">
    <property type="entry name" value="Peptidases_S8_3"/>
</dbReference>
<dbReference type="InterPro" id="IPR010259">
    <property type="entry name" value="S8pro/Inhibitor_I9"/>
</dbReference>
<evidence type="ECO:0000256" key="10">
    <source>
        <dbReference type="RuleBase" id="RU003355"/>
    </source>
</evidence>
<organism evidence="16 17">
    <name type="scientific">Georgenia muralis</name>
    <dbReference type="NCBI Taxonomy" id="154117"/>
    <lineage>
        <taxon>Bacteria</taxon>
        <taxon>Bacillati</taxon>
        <taxon>Actinomycetota</taxon>
        <taxon>Actinomycetes</taxon>
        <taxon>Micrococcales</taxon>
        <taxon>Bogoriellaceae</taxon>
        <taxon>Georgenia</taxon>
    </lineage>
</organism>
<feature type="active site" description="Charge relay system" evidence="8 9">
    <location>
        <position position="207"/>
    </location>
</feature>
<dbReference type="RefSeq" id="WP_123915683.1">
    <property type="nucleotide sequence ID" value="NZ_RKRA01000001.1"/>
</dbReference>
<dbReference type="PROSITE" id="PS51892">
    <property type="entry name" value="SUBTILASE"/>
    <property type="match status" value="1"/>
</dbReference>
<reference evidence="16 17" key="1">
    <citation type="submission" date="2018-11" db="EMBL/GenBank/DDBJ databases">
        <title>Sequencing the genomes of 1000 actinobacteria strains.</title>
        <authorList>
            <person name="Klenk H.-P."/>
        </authorList>
    </citation>
    <scope>NUCLEOTIDE SEQUENCE [LARGE SCALE GENOMIC DNA]</scope>
    <source>
        <strain evidence="16 17">DSM 14418</strain>
    </source>
</reference>
<dbReference type="SUPFAM" id="SSF52743">
    <property type="entry name" value="Subtilisin-like"/>
    <property type="match status" value="1"/>
</dbReference>
<evidence type="ECO:0000256" key="1">
    <source>
        <dbReference type="ARBA" id="ARBA00004613"/>
    </source>
</evidence>
<dbReference type="CDD" id="cd04852">
    <property type="entry name" value="Peptidases_S8_3"/>
    <property type="match status" value="1"/>
</dbReference>
<comment type="subcellular location">
    <subcellularLocation>
        <location evidence="1">Secreted</location>
    </subcellularLocation>
</comment>
<evidence type="ECO:0000256" key="2">
    <source>
        <dbReference type="ARBA" id="ARBA00011073"/>
    </source>
</evidence>
<dbReference type="InterPro" id="IPR006311">
    <property type="entry name" value="TAT_signal"/>
</dbReference>
<feature type="active site" description="Charge relay system" evidence="8 9">
    <location>
        <position position="600"/>
    </location>
</feature>
<dbReference type="GO" id="GO:0005576">
    <property type="term" value="C:extracellular region"/>
    <property type="evidence" value="ECO:0007669"/>
    <property type="project" value="UniProtKB-SubCell"/>
</dbReference>
<evidence type="ECO:0000256" key="6">
    <source>
        <dbReference type="ARBA" id="ARBA00022825"/>
    </source>
</evidence>
<feature type="domain" description="PA" evidence="13">
    <location>
        <begin position="464"/>
        <end position="518"/>
    </location>
</feature>
<feature type="domain" description="Inhibitor I9" evidence="14">
    <location>
        <begin position="67"/>
        <end position="165"/>
    </location>
</feature>
<dbReference type="PROSITE" id="PS51318">
    <property type="entry name" value="TAT"/>
    <property type="match status" value="1"/>
</dbReference>
<feature type="active site" description="Charge relay system" evidence="8 9">
    <location>
        <position position="278"/>
    </location>
</feature>
<dbReference type="GO" id="GO:0004252">
    <property type="term" value="F:serine-type endopeptidase activity"/>
    <property type="evidence" value="ECO:0007669"/>
    <property type="project" value="UniProtKB-UniRule"/>
</dbReference>
<accession>A0A3N4Z6D3</accession>
<dbReference type="InterPro" id="IPR037045">
    <property type="entry name" value="S8pro/Inhibitor_I9_sf"/>
</dbReference>
<dbReference type="Gene3D" id="3.30.70.80">
    <property type="entry name" value="Peptidase S8 propeptide/proteinase inhibitor I9"/>
    <property type="match status" value="1"/>
</dbReference>
<dbReference type="InterPro" id="IPR000209">
    <property type="entry name" value="Peptidase_S8/S53_dom"/>
</dbReference>
<keyword evidence="17" id="KW-1185">Reference proteome</keyword>
<evidence type="ECO:0000256" key="8">
    <source>
        <dbReference type="PIRSR" id="PIRSR615500-1"/>
    </source>
</evidence>
<feature type="chain" id="PRO_5018005985" evidence="11">
    <location>
        <begin position="32"/>
        <end position="1005"/>
    </location>
</feature>
<evidence type="ECO:0000256" key="4">
    <source>
        <dbReference type="ARBA" id="ARBA00022729"/>
    </source>
</evidence>
<comment type="similarity">
    <text evidence="2 9 10">Belongs to the peptidase S8 family.</text>
</comment>
<evidence type="ECO:0000259" key="15">
    <source>
        <dbReference type="Pfam" id="PF17766"/>
    </source>
</evidence>
<feature type="signal peptide" evidence="11">
    <location>
        <begin position="1"/>
        <end position="31"/>
    </location>
</feature>
<dbReference type="Gene3D" id="2.60.120.380">
    <property type="match status" value="1"/>
</dbReference>
<dbReference type="GO" id="GO:0006508">
    <property type="term" value="P:proteolysis"/>
    <property type="evidence" value="ECO:0007669"/>
    <property type="project" value="UniProtKB-KW"/>
</dbReference>
<feature type="domain" description="Peptidase S8/S53" evidence="12">
    <location>
        <begin position="198"/>
        <end position="643"/>
    </location>
</feature>
<dbReference type="PROSITE" id="PS00136">
    <property type="entry name" value="SUBTILASE_ASP"/>
    <property type="match status" value="1"/>
</dbReference>
<dbReference type="Gene3D" id="3.50.30.30">
    <property type="match status" value="1"/>
</dbReference>
<dbReference type="InterPro" id="IPR041469">
    <property type="entry name" value="Subtilisin-like_FN3"/>
</dbReference>
<dbReference type="Pfam" id="PF05922">
    <property type="entry name" value="Inhibitor_I9"/>
    <property type="match status" value="1"/>
</dbReference>
<evidence type="ECO:0000259" key="14">
    <source>
        <dbReference type="Pfam" id="PF05922"/>
    </source>
</evidence>
<dbReference type="InterPro" id="IPR015500">
    <property type="entry name" value="Peptidase_S8_subtilisin-rel"/>
</dbReference>
<evidence type="ECO:0000256" key="5">
    <source>
        <dbReference type="ARBA" id="ARBA00022801"/>
    </source>
</evidence>
<name>A0A3N4Z6D3_9MICO</name>
<feature type="domain" description="Subtilisin-like protease fibronectin type-III" evidence="15">
    <location>
        <begin position="697"/>
        <end position="793"/>
    </location>
</feature>
<keyword evidence="6 9" id="KW-0720">Serine protease</keyword>
<dbReference type="PRINTS" id="PR00723">
    <property type="entry name" value="SUBTILISIN"/>
</dbReference>
<evidence type="ECO:0000256" key="9">
    <source>
        <dbReference type="PROSITE-ProRule" id="PRU01240"/>
    </source>
</evidence>
<sequence>MSASSRSRRRAAAAAATLGVVLAALPTAASAGYLPAVAAPAGLTLTGTADTGLTELAEDSAFEDGAYVVVMDDAPVAAYTGGVAGYAATRPAAGEKFDPTTAAANRYRGLLQKEQERVIAATGVEARQRFTDTVSGFSATLTAAQAEALAKQPGVLGVTPDDLMQPDTAVSPDVLGLSGEDGVWERLGGVENLRGGAGSGVVVGIIDSGIRPEHPSFADLGLRAAPATGWRGACETGEEEDFSCSDKLVGARFYAETFAANNDLAEYESLSPLDVDGHGTHTASTAAGNAGVEAVIDGVSYGEISGMAPAAQVAAYKVCWDSTTGGGCYGSDSVAAIEDAVADGVDVLNFSISGTLTNVLDPVELAFLGAAEAGVFVAASAGNSGPGVSTVAHPSPWITTVAASTHNVMEATLVTGDGQRYIGASVQGEITTDTQMVVSEDIPADGASVADAGLCVPGSLDPTGAAGKIVVCDRGVIARVDKSAAVEQAGGVGMVQLNVTESSLDADIHAVPSVHLSHTYRDAVRAYVRTAENPVGRILDTNEGTTTEVPEVAGFSSRGPSLAAGGDLLKPDVSAPGVSVLAGYSPELGGMDFNFVSGTSMSSPHIAGLAALVIQEHPRWSPMAVKSAMMTTADPHASATSSDPFASGAGFVDPREFLDPGLVYETSSQDWWDFLAGQGVVWGDGTPVSDNPVDASDLNLPSIAIGQLVGSQTVTRTITNVTGRTATFTAEITGLAGLDVTVSPETVTLKKGASAEVTITVAGTDATRMGAYAKGELVWTGSDGSSVGSPVVVRPVPASAPAIVTAPAGAGSVDIEILPGFSGTIGTDVDGLAAGEVTAATAPDTAGADGGAAITAGQVYSQDFTIGTDSPLVRIELRSTDPDGDDLDLFLTRKDSTEIVAAAATGAADEALTIDNFPSGEWTLHVQAWAVGDGSAEAEFDVRFFEVPDADTGNLTLDPSELVVARGEPATVTAVLPGDATVPYFGRVNFTSGGSTVASTLVSVG</sequence>
<dbReference type="PANTHER" id="PTHR10795">
    <property type="entry name" value="PROPROTEIN CONVERTASE SUBTILISIN/KEXIN"/>
    <property type="match status" value="1"/>
</dbReference>